<dbReference type="GO" id="GO:0005524">
    <property type="term" value="F:ATP binding"/>
    <property type="evidence" value="ECO:0007669"/>
    <property type="project" value="UniProtKB-UniRule"/>
</dbReference>
<dbReference type="InterPro" id="IPR027417">
    <property type="entry name" value="P-loop_NTPase"/>
</dbReference>
<dbReference type="OrthoDB" id="9800332at2"/>
<keyword evidence="11" id="KW-0963">Cytoplasm</keyword>
<evidence type="ECO:0000256" key="11">
    <source>
        <dbReference type="HAMAP-Rule" id="MF_00109"/>
    </source>
</evidence>
<keyword evidence="9 11" id="KW-0057">Aromatic amino acid biosynthesis</keyword>
<dbReference type="Pfam" id="PF01202">
    <property type="entry name" value="SKI"/>
    <property type="match status" value="1"/>
</dbReference>
<feature type="binding site" evidence="11">
    <location>
        <position position="14"/>
    </location>
    <ligand>
        <name>Mg(2+)</name>
        <dbReference type="ChEBI" id="CHEBI:18420"/>
    </ligand>
</feature>
<evidence type="ECO:0000256" key="4">
    <source>
        <dbReference type="ARBA" id="ARBA00022605"/>
    </source>
</evidence>
<dbReference type="STRING" id="177437.HRM2_22510"/>
<dbReference type="RefSeq" id="WP_015904118.1">
    <property type="nucleotide sequence ID" value="NC_012108.1"/>
</dbReference>
<comment type="function">
    <text evidence="11">Catalyzes the specific phosphorylation of the 3-hydroxyl group of shikimic acid using ATP as a cosubstrate.</text>
</comment>
<dbReference type="SUPFAM" id="SSF52540">
    <property type="entry name" value="P-loop containing nucleoside triphosphate hydrolases"/>
    <property type="match status" value="1"/>
</dbReference>
<sequence>MNVILIGYRCTGKSTTGKELARIMEIPFVDTDHIIEQTMRSTVAAIVADHGWARFRKIESQVLKGVLAAESMVIATGGGIILDNNNVLAMGSAGTVVWLRASSDTILRRMSQDVATPELRPSLTDKSLEVEIIETLEFRTPLYRSAADMVIDTDLADSAEIAATIKRKLDNGR</sequence>
<evidence type="ECO:0000313" key="13">
    <source>
        <dbReference type="Proteomes" id="UP000000442"/>
    </source>
</evidence>
<dbReference type="PANTHER" id="PTHR21087:SF16">
    <property type="entry name" value="SHIKIMATE KINASE 1, CHLOROPLASTIC"/>
    <property type="match status" value="1"/>
</dbReference>
<feature type="binding site" evidence="11">
    <location>
        <position position="32"/>
    </location>
    <ligand>
        <name>substrate</name>
    </ligand>
</feature>
<evidence type="ECO:0000313" key="12">
    <source>
        <dbReference type="EMBL" id="ACN15349.1"/>
    </source>
</evidence>
<evidence type="ECO:0000256" key="5">
    <source>
        <dbReference type="ARBA" id="ARBA00022679"/>
    </source>
</evidence>
<dbReference type="GO" id="GO:0009073">
    <property type="term" value="P:aromatic amino acid family biosynthetic process"/>
    <property type="evidence" value="ECO:0007669"/>
    <property type="project" value="UniProtKB-KW"/>
</dbReference>
<comment type="similarity">
    <text evidence="2 11">Belongs to the shikimate kinase family.</text>
</comment>
<dbReference type="KEGG" id="dat:HRM2_22510"/>
<comment type="caution">
    <text evidence="11">Lacks conserved residue(s) required for the propagation of feature annotation.</text>
</comment>
<keyword evidence="6 11" id="KW-0547">Nucleotide-binding</keyword>
<keyword evidence="7 11" id="KW-0418">Kinase</keyword>
<feature type="binding site" evidence="11">
    <location>
        <position position="120"/>
    </location>
    <ligand>
        <name>ATP</name>
        <dbReference type="ChEBI" id="CHEBI:30616"/>
    </ligand>
</feature>
<dbReference type="HAMAP" id="MF_00109">
    <property type="entry name" value="Shikimate_kinase"/>
    <property type="match status" value="1"/>
</dbReference>
<dbReference type="Proteomes" id="UP000000442">
    <property type="component" value="Chromosome"/>
</dbReference>
<dbReference type="HOGENOM" id="CLU_057607_4_3_7"/>
<dbReference type="GO" id="GO:0008652">
    <property type="term" value="P:amino acid biosynthetic process"/>
    <property type="evidence" value="ECO:0007669"/>
    <property type="project" value="UniProtKB-KW"/>
</dbReference>
<gene>
    <name evidence="12" type="primary">aroL</name>
    <name evidence="11" type="synonym">aroK</name>
    <name evidence="12" type="ordered locus">HRM2_22510</name>
</gene>
<evidence type="ECO:0000256" key="3">
    <source>
        <dbReference type="ARBA" id="ARBA00012154"/>
    </source>
</evidence>
<accession>C0QEK7</accession>
<feature type="binding site" evidence="11">
    <location>
        <begin position="10"/>
        <end position="15"/>
    </location>
    <ligand>
        <name>ATP</name>
        <dbReference type="ChEBI" id="CHEBI:30616"/>
    </ligand>
</feature>
<comment type="subcellular location">
    <subcellularLocation>
        <location evidence="11">Cytoplasm</location>
    </subcellularLocation>
</comment>
<dbReference type="PROSITE" id="PS01128">
    <property type="entry name" value="SHIKIMATE_KINASE"/>
    <property type="match status" value="1"/>
</dbReference>
<dbReference type="CDD" id="cd00464">
    <property type="entry name" value="SK"/>
    <property type="match status" value="1"/>
</dbReference>
<proteinExistence type="inferred from homology"/>
<feature type="binding site" evidence="11">
    <location>
        <position position="139"/>
    </location>
    <ligand>
        <name>substrate</name>
    </ligand>
</feature>
<dbReference type="eggNOG" id="COG0703">
    <property type="taxonomic scope" value="Bacteria"/>
</dbReference>
<evidence type="ECO:0000256" key="10">
    <source>
        <dbReference type="ARBA" id="ARBA00048567"/>
    </source>
</evidence>
<dbReference type="GO" id="GO:0004765">
    <property type="term" value="F:shikimate kinase activity"/>
    <property type="evidence" value="ECO:0007669"/>
    <property type="project" value="UniProtKB-UniRule"/>
</dbReference>
<dbReference type="PANTHER" id="PTHR21087">
    <property type="entry name" value="SHIKIMATE KINASE"/>
    <property type="match status" value="1"/>
</dbReference>
<dbReference type="GO" id="GO:0000287">
    <property type="term" value="F:magnesium ion binding"/>
    <property type="evidence" value="ECO:0007669"/>
    <property type="project" value="UniProtKB-UniRule"/>
</dbReference>
<keyword evidence="5 11" id="KW-0808">Transferase</keyword>
<keyword evidence="11" id="KW-0479">Metal-binding</keyword>
<dbReference type="EMBL" id="CP001087">
    <property type="protein sequence ID" value="ACN15349.1"/>
    <property type="molecule type" value="Genomic_DNA"/>
</dbReference>
<evidence type="ECO:0000256" key="6">
    <source>
        <dbReference type="ARBA" id="ARBA00022741"/>
    </source>
</evidence>
<dbReference type="InterPro" id="IPR023000">
    <property type="entry name" value="Shikimate_kinase_CS"/>
</dbReference>
<dbReference type="PRINTS" id="PR01100">
    <property type="entry name" value="SHIKIMTKNASE"/>
</dbReference>
<dbReference type="EC" id="2.7.1.71" evidence="3 11"/>
<dbReference type="GO" id="GO:0005829">
    <property type="term" value="C:cytosol"/>
    <property type="evidence" value="ECO:0007669"/>
    <property type="project" value="TreeGrafter"/>
</dbReference>
<dbReference type="InterPro" id="IPR000623">
    <property type="entry name" value="Shikimate_kinase/TSH1"/>
</dbReference>
<reference evidence="12 13" key="1">
    <citation type="journal article" date="2009" name="Environ. Microbiol.">
        <title>Genome sequence of Desulfobacterium autotrophicum HRM2, a marine sulfate reducer oxidizing organic carbon completely to carbon dioxide.</title>
        <authorList>
            <person name="Strittmatter A.W."/>
            <person name="Liesegang H."/>
            <person name="Rabus R."/>
            <person name="Decker I."/>
            <person name="Amann J."/>
            <person name="Andres S."/>
            <person name="Henne A."/>
            <person name="Fricke W.F."/>
            <person name="Martinez-Arias R."/>
            <person name="Bartels D."/>
            <person name="Goesmann A."/>
            <person name="Krause L."/>
            <person name="Puehler A."/>
            <person name="Klenk H.P."/>
            <person name="Richter M."/>
            <person name="Schuler M."/>
            <person name="Gloeckner F.O."/>
            <person name="Meyerdierks A."/>
            <person name="Gottschalk G."/>
            <person name="Amann R."/>
        </authorList>
    </citation>
    <scope>NUCLEOTIDE SEQUENCE [LARGE SCALE GENOMIC DNA]</scope>
    <source>
        <strain evidence="13">ATCC 43914 / DSM 3382 / HRM2</strain>
    </source>
</reference>
<evidence type="ECO:0000256" key="8">
    <source>
        <dbReference type="ARBA" id="ARBA00022840"/>
    </source>
</evidence>
<evidence type="ECO:0000256" key="1">
    <source>
        <dbReference type="ARBA" id="ARBA00004842"/>
    </source>
</evidence>
<comment type="pathway">
    <text evidence="1 11">Metabolic intermediate biosynthesis; chorismate biosynthesis; chorismate from D-erythrose 4-phosphate and phosphoenolpyruvate: step 5/7.</text>
</comment>
<dbReference type="GO" id="GO:0009423">
    <property type="term" value="P:chorismate biosynthetic process"/>
    <property type="evidence" value="ECO:0007669"/>
    <property type="project" value="UniProtKB-UniRule"/>
</dbReference>
<comment type="cofactor">
    <cofactor evidence="11">
        <name>Mg(2+)</name>
        <dbReference type="ChEBI" id="CHEBI:18420"/>
    </cofactor>
    <text evidence="11">Binds 1 Mg(2+) ion per subunit.</text>
</comment>
<evidence type="ECO:0000256" key="7">
    <source>
        <dbReference type="ARBA" id="ARBA00022777"/>
    </source>
</evidence>
<comment type="catalytic activity">
    <reaction evidence="10 11">
        <text>shikimate + ATP = 3-phosphoshikimate + ADP + H(+)</text>
        <dbReference type="Rhea" id="RHEA:13121"/>
        <dbReference type="ChEBI" id="CHEBI:15378"/>
        <dbReference type="ChEBI" id="CHEBI:30616"/>
        <dbReference type="ChEBI" id="CHEBI:36208"/>
        <dbReference type="ChEBI" id="CHEBI:145989"/>
        <dbReference type="ChEBI" id="CHEBI:456216"/>
        <dbReference type="EC" id="2.7.1.71"/>
    </reaction>
</comment>
<evidence type="ECO:0000256" key="9">
    <source>
        <dbReference type="ARBA" id="ARBA00023141"/>
    </source>
</evidence>
<keyword evidence="4 11" id="KW-0028">Amino-acid biosynthesis</keyword>
<keyword evidence="13" id="KW-1185">Reference proteome</keyword>
<dbReference type="AlphaFoldDB" id="C0QEK7"/>
<name>C0QEK7_DESAH</name>
<protein>
    <recommendedName>
        <fullName evidence="3 11">Shikimate kinase</fullName>
        <shortName evidence="11">SK</shortName>
        <ecNumber evidence="3 11">2.7.1.71</ecNumber>
    </recommendedName>
</protein>
<dbReference type="Gene3D" id="3.40.50.300">
    <property type="entry name" value="P-loop containing nucleotide triphosphate hydrolases"/>
    <property type="match status" value="1"/>
</dbReference>
<evidence type="ECO:0000256" key="2">
    <source>
        <dbReference type="ARBA" id="ARBA00006997"/>
    </source>
</evidence>
<keyword evidence="11" id="KW-0460">Magnesium</keyword>
<dbReference type="InterPro" id="IPR031322">
    <property type="entry name" value="Shikimate/glucono_kinase"/>
</dbReference>
<feature type="binding site" evidence="11">
    <location>
        <position position="56"/>
    </location>
    <ligand>
        <name>substrate</name>
    </ligand>
</feature>
<keyword evidence="8 11" id="KW-0067">ATP-binding</keyword>
<organism evidence="12 13">
    <name type="scientific">Desulforapulum autotrophicum (strain ATCC 43914 / DSM 3382 / VKM B-1955 / HRM2)</name>
    <name type="common">Desulfobacterium autotrophicum</name>
    <dbReference type="NCBI Taxonomy" id="177437"/>
    <lineage>
        <taxon>Bacteria</taxon>
        <taxon>Pseudomonadati</taxon>
        <taxon>Thermodesulfobacteriota</taxon>
        <taxon>Desulfobacteria</taxon>
        <taxon>Desulfobacterales</taxon>
        <taxon>Desulfobacteraceae</taxon>
        <taxon>Desulforapulum</taxon>
    </lineage>
</organism>
<comment type="subunit">
    <text evidence="11">Monomer.</text>
</comment>
<feature type="binding site" evidence="11">
    <location>
        <position position="78"/>
    </location>
    <ligand>
        <name>substrate</name>
    </ligand>
</feature>
<dbReference type="UniPathway" id="UPA00053">
    <property type="reaction ID" value="UER00088"/>
</dbReference>